<dbReference type="InterPro" id="IPR011010">
    <property type="entry name" value="DNA_brk_join_enz"/>
</dbReference>
<dbReference type="AlphaFoldDB" id="A0A0F9W5A1"/>
<protein>
    <recommendedName>
        <fullName evidence="4">Phage integrase SAM-like domain-containing protein</fullName>
    </recommendedName>
</protein>
<dbReference type="Pfam" id="PF13102">
    <property type="entry name" value="Phage_int_SAM_5"/>
    <property type="match status" value="1"/>
</dbReference>
<evidence type="ECO:0000313" key="5">
    <source>
        <dbReference type="EMBL" id="KKN80831.1"/>
    </source>
</evidence>
<dbReference type="PANTHER" id="PTHR30349:SF41">
    <property type="entry name" value="INTEGRASE_RECOMBINASE PROTEIN MJ0367-RELATED"/>
    <property type="match status" value="1"/>
</dbReference>
<dbReference type="GO" id="GO:0003677">
    <property type="term" value="F:DNA binding"/>
    <property type="evidence" value="ECO:0007669"/>
    <property type="project" value="UniProtKB-KW"/>
</dbReference>
<name>A0A0F9W5A1_9ZZZZ</name>
<dbReference type="SUPFAM" id="SSF56349">
    <property type="entry name" value="DNA breaking-rejoining enzymes"/>
    <property type="match status" value="1"/>
</dbReference>
<proteinExistence type="predicted"/>
<dbReference type="InterPro" id="IPR013762">
    <property type="entry name" value="Integrase-like_cat_sf"/>
</dbReference>
<dbReference type="PANTHER" id="PTHR30349">
    <property type="entry name" value="PHAGE INTEGRASE-RELATED"/>
    <property type="match status" value="1"/>
</dbReference>
<dbReference type="InterPro" id="IPR050090">
    <property type="entry name" value="Tyrosine_recombinase_XerCD"/>
</dbReference>
<dbReference type="GO" id="GO:0006310">
    <property type="term" value="P:DNA recombination"/>
    <property type="evidence" value="ECO:0007669"/>
    <property type="project" value="UniProtKB-KW"/>
</dbReference>
<dbReference type="InterPro" id="IPR025269">
    <property type="entry name" value="SAM-like_dom"/>
</dbReference>
<evidence type="ECO:0000259" key="4">
    <source>
        <dbReference type="Pfam" id="PF13102"/>
    </source>
</evidence>
<feature type="compositionally biased region" description="Basic and acidic residues" evidence="3">
    <location>
        <begin position="263"/>
        <end position="273"/>
    </location>
</feature>
<accession>A0A0F9W5A1</accession>
<comment type="caution">
    <text evidence="5">The sequence shown here is derived from an EMBL/GenBank/DDBJ whole genome shotgun (WGS) entry which is preliminary data.</text>
</comment>
<keyword evidence="2" id="KW-0233">DNA recombination</keyword>
<evidence type="ECO:0000256" key="3">
    <source>
        <dbReference type="SAM" id="MobiDB-lite"/>
    </source>
</evidence>
<reference evidence="5" key="1">
    <citation type="journal article" date="2015" name="Nature">
        <title>Complex archaea that bridge the gap between prokaryotes and eukaryotes.</title>
        <authorList>
            <person name="Spang A."/>
            <person name="Saw J.H."/>
            <person name="Jorgensen S.L."/>
            <person name="Zaremba-Niedzwiedzka K."/>
            <person name="Martijn J."/>
            <person name="Lind A.E."/>
            <person name="van Eijk R."/>
            <person name="Schleper C."/>
            <person name="Guy L."/>
            <person name="Ettema T.J."/>
        </authorList>
    </citation>
    <scope>NUCLEOTIDE SEQUENCE</scope>
</reference>
<dbReference type="Gene3D" id="1.10.150.130">
    <property type="match status" value="1"/>
</dbReference>
<evidence type="ECO:0000256" key="1">
    <source>
        <dbReference type="ARBA" id="ARBA00023125"/>
    </source>
</evidence>
<feature type="domain" description="Phage integrase SAM-like" evidence="4">
    <location>
        <begin position="18"/>
        <end position="97"/>
    </location>
</feature>
<gene>
    <name evidence="5" type="ORF">LCGC14_0326380</name>
</gene>
<dbReference type="GO" id="GO:0015074">
    <property type="term" value="P:DNA integration"/>
    <property type="evidence" value="ECO:0007669"/>
    <property type="project" value="InterPro"/>
</dbReference>
<organism evidence="5">
    <name type="scientific">marine sediment metagenome</name>
    <dbReference type="NCBI Taxonomy" id="412755"/>
    <lineage>
        <taxon>unclassified sequences</taxon>
        <taxon>metagenomes</taxon>
        <taxon>ecological metagenomes</taxon>
    </lineage>
</organism>
<dbReference type="InterPro" id="IPR010998">
    <property type="entry name" value="Integrase_recombinase_N"/>
</dbReference>
<evidence type="ECO:0000256" key="2">
    <source>
        <dbReference type="ARBA" id="ARBA00023172"/>
    </source>
</evidence>
<feature type="region of interest" description="Disordered" evidence="3">
    <location>
        <begin position="262"/>
        <end position="299"/>
    </location>
</feature>
<dbReference type="Gene3D" id="1.10.443.10">
    <property type="entry name" value="Intergrase catalytic core"/>
    <property type="match status" value="1"/>
</dbReference>
<keyword evidence="1" id="KW-0238">DNA-binding</keyword>
<sequence>MKPTKLSTFYVDVYRPRRQPSGKRGTAKNYLATLAHFQKYLDRDPHLEDLIENTLHGFRAWLVAKPELGNVTVNFHITRLLTLARYAFRKGVLDEEPDVHPLQEPKRVPVAFRVNQISKMLESATLTPGRIGEIAACDWWMAFIQVLYWTGLRKGAALAIEQANVDRQGSFVLVFAETQKQNADQVFRLPADCMVAIEVIWEPPRRLLFPWPHSDSTFYVHFRRLLTKAELPSSRRDLCHKIRRTTYSYSKLGGIDAGHQLGHHSDQSARYEDPTITQQRQAADVLPSPTLPKPRLRVI</sequence>
<dbReference type="EMBL" id="LAZR01000225">
    <property type="protein sequence ID" value="KKN80831.1"/>
    <property type="molecule type" value="Genomic_DNA"/>
</dbReference>